<dbReference type="InterPro" id="IPR001995">
    <property type="entry name" value="Peptidase_A2_cat"/>
</dbReference>
<dbReference type="Gene3D" id="2.70.40.10">
    <property type="match status" value="1"/>
</dbReference>
<dbReference type="Pfam" id="PF00077">
    <property type="entry name" value="RVP"/>
    <property type="match status" value="1"/>
</dbReference>
<name>A0A3L8Q569_CHLGU</name>
<dbReference type="InterPro" id="IPR033704">
    <property type="entry name" value="dUTPase_trimeric"/>
</dbReference>
<keyword evidence="1" id="KW-0645">Protease</keyword>
<dbReference type="InterPro" id="IPR001969">
    <property type="entry name" value="Aspartic_peptidase_AS"/>
</dbReference>
<feature type="domain" description="Peptidase A2" evidence="5">
    <location>
        <begin position="179"/>
        <end position="219"/>
    </location>
</feature>
<dbReference type="InterPro" id="IPR018061">
    <property type="entry name" value="Retropepsins"/>
</dbReference>
<keyword evidence="3" id="KW-0378">Hydrolase</keyword>
<dbReference type="EMBL" id="QUSF01007523">
    <property type="protein sequence ID" value="RLV62445.1"/>
    <property type="molecule type" value="Genomic_DNA"/>
</dbReference>
<dbReference type="GO" id="GO:0004190">
    <property type="term" value="F:aspartic-type endopeptidase activity"/>
    <property type="evidence" value="ECO:0007669"/>
    <property type="project" value="UniProtKB-KW"/>
</dbReference>
<feature type="region of interest" description="Disordered" evidence="4">
    <location>
        <begin position="1"/>
        <end position="34"/>
    </location>
</feature>
<evidence type="ECO:0000256" key="1">
    <source>
        <dbReference type="ARBA" id="ARBA00022670"/>
    </source>
</evidence>
<dbReference type="Pfam" id="PF00692">
    <property type="entry name" value="dUTPase"/>
    <property type="match status" value="1"/>
</dbReference>
<feature type="non-terminal residue" evidence="6">
    <location>
        <position position="219"/>
    </location>
</feature>
<dbReference type="OrthoDB" id="9900537at2759"/>
<dbReference type="InterPro" id="IPR036157">
    <property type="entry name" value="dUTPase-like_sf"/>
</dbReference>
<comment type="caution">
    <text evidence="6">The sequence shown here is derived from an EMBL/GenBank/DDBJ whole genome shotgun (WGS) entry which is preliminary data.</text>
</comment>
<dbReference type="PROSITE" id="PS00141">
    <property type="entry name" value="ASP_PROTEASE"/>
    <property type="match status" value="1"/>
</dbReference>
<evidence type="ECO:0000256" key="3">
    <source>
        <dbReference type="ARBA" id="ARBA00022801"/>
    </source>
</evidence>
<evidence type="ECO:0000256" key="2">
    <source>
        <dbReference type="ARBA" id="ARBA00022750"/>
    </source>
</evidence>
<keyword evidence="7" id="KW-1185">Reference proteome</keyword>
<gene>
    <name evidence="6" type="ORF">DV515_00019310</name>
</gene>
<keyword evidence="2" id="KW-0064">Aspartyl protease</keyword>
<dbReference type="SUPFAM" id="SSF51283">
    <property type="entry name" value="dUTPase-like"/>
    <property type="match status" value="1"/>
</dbReference>
<dbReference type="GO" id="GO:0006508">
    <property type="term" value="P:proteolysis"/>
    <property type="evidence" value="ECO:0007669"/>
    <property type="project" value="UniProtKB-KW"/>
</dbReference>
<dbReference type="SUPFAM" id="SSF50630">
    <property type="entry name" value="Acid proteases"/>
    <property type="match status" value="1"/>
</dbReference>
<protein>
    <recommendedName>
        <fullName evidence="5">Peptidase A2 domain-containing protein</fullName>
    </recommendedName>
</protein>
<dbReference type="PANTHER" id="PTHR19422:SF123">
    <property type="entry name" value="RT1 CLASS I, LOCUS CE15"/>
    <property type="match status" value="1"/>
</dbReference>
<reference evidence="6 7" key="1">
    <citation type="journal article" date="2018" name="Proc. R. Soc. B">
        <title>A non-coding region near Follistatin controls head colour polymorphism in the Gouldian finch.</title>
        <authorList>
            <person name="Toomey M.B."/>
            <person name="Marques C.I."/>
            <person name="Andrade P."/>
            <person name="Araujo P.M."/>
            <person name="Sabatino S."/>
            <person name="Gazda M.A."/>
            <person name="Afonso S."/>
            <person name="Lopes R.J."/>
            <person name="Corbo J.C."/>
            <person name="Carneiro M."/>
        </authorList>
    </citation>
    <scope>NUCLEOTIDE SEQUENCE [LARGE SCALE GENOMIC DNA]</scope>
    <source>
        <strain evidence="6">Red01</strain>
        <tissue evidence="6">Muscle</tissue>
    </source>
</reference>
<organism evidence="6 7">
    <name type="scientific">Chloebia gouldiae</name>
    <name type="common">Gouldian finch</name>
    <name type="synonym">Erythrura gouldiae</name>
    <dbReference type="NCBI Taxonomy" id="44316"/>
    <lineage>
        <taxon>Eukaryota</taxon>
        <taxon>Metazoa</taxon>
        <taxon>Chordata</taxon>
        <taxon>Craniata</taxon>
        <taxon>Vertebrata</taxon>
        <taxon>Euteleostomi</taxon>
        <taxon>Archelosauria</taxon>
        <taxon>Archosauria</taxon>
        <taxon>Dinosauria</taxon>
        <taxon>Saurischia</taxon>
        <taxon>Theropoda</taxon>
        <taxon>Coelurosauria</taxon>
        <taxon>Aves</taxon>
        <taxon>Neognathae</taxon>
        <taxon>Neoaves</taxon>
        <taxon>Telluraves</taxon>
        <taxon>Australaves</taxon>
        <taxon>Passeriformes</taxon>
        <taxon>Passeroidea</taxon>
        <taxon>Passeridae</taxon>
        <taxon>Chloebia</taxon>
    </lineage>
</organism>
<evidence type="ECO:0000256" key="4">
    <source>
        <dbReference type="SAM" id="MobiDB-lite"/>
    </source>
</evidence>
<dbReference type="Proteomes" id="UP000276834">
    <property type="component" value="Unassembled WGS sequence"/>
</dbReference>
<evidence type="ECO:0000313" key="6">
    <source>
        <dbReference type="EMBL" id="RLV62445.1"/>
    </source>
</evidence>
<dbReference type="CDD" id="cd07557">
    <property type="entry name" value="trimeric_dUTPase"/>
    <property type="match status" value="1"/>
</dbReference>
<evidence type="ECO:0000259" key="5">
    <source>
        <dbReference type="PROSITE" id="PS50175"/>
    </source>
</evidence>
<sequence>MEDTSGTFGKLGNQRESQQPREDTSSSSVSTFVPQPATAGSLEMDLAAAVEVTIMTTSPIKIQTGVKGPIMINGQTVGGLLLGRSSASVMGLFVLPGVIDADYTGEIMIMAHTPFPPIRIQQGQRIAQLLPLPQLSKGIVPAHDVKRGKGGFGSTGGIDLSTRPKKTVELRYREQKCALTALLDTGADSSIVSPQSWPQGWPGQASTSTITGVGGMTLA</sequence>
<dbReference type="InterPro" id="IPR051592">
    <property type="entry name" value="HERV-K_Pro_peptidase_A2"/>
</dbReference>
<dbReference type="PROSITE" id="PS50175">
    <property type="entry name" value="ASP_PROT_RETROV"/>
    <property type="match status" value="1"/>
</dbReference>
<dbReference type="InterPro" id="IPR029054">
    <property type="entry name" value="dUTPase-like"/>
</dbReference>
<accession>A0A3L8Q569</accession>
<dbReference type="PANTHER" id="PTHR19422">
    <property type="entry name" value="GAG RETROVIRAL POLYPROTEIN"/>
    <property type="match status" value="1"/>
</dbReference>
<proteinExistence type="predicted"/>
<evidence type="ECO:0000313" key="7">
    <source>
        <dbReference type="Proteomes" id="UP000276834"/>
    </source>
</evidence>
<dbReference type="InterPro" id="IPR021109">
    <property type="entry name" value="Peptidase_aspartic_dom_sf"/>
</dbReference>
<dbReference type="AlphaFoldDB" id="A0A3L8Q569"/>
<dbReference type="Gene3D" id="2.40.70.10">
    <property type="entry name" value="Acid Proteases"/>
    <property type="match status" value="1"/>
</dbReference>